<evidence type="ECO:0000256" key="9">
    <source>
        <dbReference type="ARBA" id="ARBA00023015"/>
    </source>
</evidence>
<feature type="binding site" evidence="12">
    <location>
        <position position="159"/>
    </location>
    <ligand>
        <name>Fe cation</name>
        <dbReference type="ChEBI" id="CHEBI:24875"/>
    </ligand>
</feature>
<comment type="similarity">
    <text evidence="2">Belongs to the Fur family.</text>
</comment>
<reference evidence="14 15" key="1">
    <citation type="journal article" date="2019" name="Microorganisms">
        <title>Genome Insights into the Novel Species Microvirga brassicacearum, a Rapeseed Endophyte with Biotechnological Potential.</title>
        <authorList>
            <person name="Jimenez-Gomez A."/>
            <person name="Saati-Santamaria Z."/>
            <person name="Igual J.M."/>
            <person name="Rivas R."/>
            <person name="Mateos P.F."/>
            <person name="Garcia-Fraile P."/>
        </authorList>
    </citation>
    <scope>NUCLEOTIDE SEQUENCE [LARGE SCALE GENOMIC DNA]</scope>
    <source>
        <strain evidence="14 15">CDVBN77</strain>
    </source>
</reference>
<sequence>MAVRETDHSGNRISGEETRTARRRAVGAGSPLGLRANRIEAECRAKGLRLTGQRRLIAQVLSEALDHPDAFDLHRRVAMLAPHVSLATVYRTMKRFEREGIVKRLEFRGGHARYETAAKRHHDHLIDLETGQVVEFRNAEIERLQEAVARELGYRLVGHRLELYGVPVPAKERSEEDL</sequence>
<comment type="cofactor">
    <cofactor evidence="12">
        <name>Mn(2+)</name>
        <dbReference type="ChEBI" id="CHEBI:29035"/>
    </cofactor>
    <cofactor evidence="12">
        <name>Fe(2+)</name>
        <dbReference type="ChEBI" id="CHEBI:29033"/>
    </cofactor>
    <text evidence="12">Binds 1 Mn(2+) or Fe(2+) ion per subunit.</text>
</comment>
<proteinExistence type="inferred from homology"/>
<evidence type="ECO:0000256" key="3">
    <source>
        <dbReference type="ARBA" id="ARBA00011738"/>
    </source>
</evidence>
<evidence type="ECO:0000256" key="5">
    <source>
        <dbReference type="ARBA" id="ARBA00022490"/>
    </source>
</evidence>
<evidence type="ECO:0000256" key="12">
    <source>
        <dbReference type="PIRSR" id="PIRSR602481-2"/>
    </source>
</evidence>
<evidence type="ECO:0000256" key="10">
    <source>
        <dbReference type="ARBA" id="ARBA00023125"/>
    </source>
</evidence>
<dbReference type="GO" id="GO:0000976">
    <property type="term" value="F:transcription cis-regulatory region binding"/>
    <property type="evidence" value="ECO:0007669"/>
    <property type="project" value="TreeGrafter"/>
</dbReference>
<keyword evidence="10" id="KW-0238">DNA-binding</keyword>
<comment type="subunit">
    <text evidence="3">Homodimer.</text>
</comment>
<name>A0A5N3P365_9HYPH</name>
<keyword evidence="15" id="KW-1185">Reference proteome</keyword>
<keyword evidence="9" id="KW-0805">Transcription regulation</keyword>
<feature type="region of interest" description="Disordered" evidence="13">
    <location>
        <begin position="1"/>
        <end position="29"/>
    </location>
</feature>
<keyword evidence="7 12" id="KW-0479">Metal-binding</keyword>
<accession>A0A5N3P365</accession>
<feature type="binding site" evidence="12">
    <location>
        <position position="121"/>
    </location>
    <ligand>
        <name>Fe cation</name>
        <dbReference type="ChEBI" id="CHEBI:24875"/>
    </ligand>
</feature>
<evidence type="ECO:0000256" key="7">
    <source>
        <dbReference type="ARBA" id="ARBA00022723"/>
    </source>
</evidence>
<evidence type="ECO:0000256" key="11">
    <source>
        <dbReference type="ARBA" id="ARBA00023163"/>
    </source>
</evidence>
<evidence type="ECO:0000313" key="14">
    <source>
        <dbReference type="EMBL" id="KAB0264162.1"/>
    </source>
</evidence>
<dbReference type="CDD" id="cd07153">
    <property type="entry name" value="Fur_like"/>
    <property type="match status" value="1"/>
</dbReference>
<evidence type="ECO:0000256" key="13">
    <source>
        <dbReference type="SAM" id="MobiDB-lite"/>
    </source>
</evidence>
<keyword evidence="12" id="KW-0408">Iron</keyword>
<dbReference type="Gene3D" id="3.30.1490.190">
    <property type="match status" value="1"/>
</dbReference>
<dbReference type="Gene3D" id="1.10.10.10">
    <property type="entry name" value="Winged helix-like DNA-binding domain superfamily/Winged helix DNA-binding domain"/>
    <property type="match status" value="1"/>
</dbReference>
<dbReference type="RefSeq" id="WP_150949936.1">
    <property type="nucleotide sequence ID" value="NZ_VCMV01000079.1"/>
</dbReference>
<comment type="subcellular location">
    <subcellularLocation>
        <location evidence="1">Cytoplasm</location>
    </subcellularLocation>
</comment>
<keyword evidence="5" id="KW-0963">Cytoplasm</keyword>
<evidence type="ECO:0000313" key="15">
    <source>
        <dbReference type="Proteomes" id="UP000325684"/>
    </source>
</evidence>
<dbReference type="AlphaFoldDB" id="A0A5N3P365"/>
<comment type="caution">
    <text evidence="14">The sequence shown here is derived from an EMBL/GenBank/DDBJ whole genome shotgun (WGS) entry which is preliminary data.</text>
</comment>
<dbReference type="InterPro" id="IPR002481">
    <property type="entry name" value="FUR"/>
</dbReference>
<dbReference type="InterPro" id="IPR036388">
    <property type="entry name" value="WH-like_DNA-bd_sf"/>
</dbReference>
<dbReference type="GO" id="GO:0008270">
    <property type="term" value="F:zinc ion binding"/>
    <property type="evidence" value="ECO:0007669"/>
    <property type="project" value="TreeGrafter"/>
</dbReference>
<evidence type="ECO:0000256" key="4">
    <source>
        <dbReference type="ARBA" id="ARBA00020910"/>
    </source>
</evidence>
<evidence type="ECO:0000256" key="8">
    <source>
        <dbReference type="ARBA" id="ARBA00022833"/>
    </source>
</evidence>
<feature type="binding site" evidence="12">
    <location>
        <position position="123"/>
    </location>
    <ligand>
        <name>Fe cation</name>
        <dbReference type="ChEBI" id="CHEBI:24875"/>
    </ligand>
</feature>
<evidence type="ECO:0000256" key="1">
    <source>
        <dbReference type="ARBA" id="ARBA00004496"/>
    </source>
</evidence>
<dbReference type="Pfam" id="PF01475">
    <property type="entry name" value="FUR"/>
    <property type="match status" value="1"/>
</dbReference>
<dbReference type="EMBL" id="VCMV01000079">
    <property type="protein sequence ID" value="KAB0264162.1"/>
    <property type="molecule type" value="Genomic_DNA"/>
</dbReference>
<dbReference type="InterPro" id="IPR043135">
    <property type="entry name" value="Fur_C"/>
</dbReference>
<dbReference type="SUPFAM" id="SSF46785">
    <property type="entry name" value="Winged helix' DNA-binding domain"/>
    <property type="match status" value="1"/>
</dbReference>
<dbReference type="Proteomes" id="UP000325684">
    <property type="component" value="Unassembled WGS sequence"/>
</dbReference>
<keyword evidence="11" id="KW-0804">Transcription</keyword>
<dbReference type="GO" id="GO:0005829">
    <property type="term" value="C:cytosol"/>
    <property type="evidence" value="ECO:0007669"/>
    <property type="project" value="TreeGrafter"/>
</dbReference>
<keyword evidence="8" id="KW-0862">Zinc</keyword>
<dbReference type="InterPro" id="IPR036390">
    <property type="entry name" value="WH_DNA-bd_sf"/>
</dbReference>
<dbReference type="OrthoDB" id="8659436at2"/>
<keyword evidence="6" id="KW-0678">Repressor</keyword>
<gene>
    <name evidence="14" type="ORF">FEZ63_24280</name>
</gene>
<dbReference type="PANTHER" id="PTHR33202:SF2">
    <property type="entry name" value="FERRIC UPTAKE REGULATION PROTEIN"/>
    <property type="match status" value="1"/>
</dbReference>
<dbReference type="GO" id="GO:0003700">
    <property type="term" value="F:DNA-binding transcription factor activity"/>
    <property type="evidence" value="ECO:0007669"/>
    <property type="project" value="InterPro"/>
</dbReference>
<dbReference type="PANTHER" id="PTHR33202">
    <property type="entry name" value="ZINC UPTAKE REGULATION PROTEIN"/>
    <property type="match status" value="1"/>
</dbReference>
<protein>
    <recommendedName>
        <fullName evidence="4">Ferric uptake regulation protein</fullName>
    </recommendedName>
</protein>
<feature type="binding site" evidence="12">
    <location>
        <position position="142"/>
    </location>
    <ligand>
        <name>Fe cation</name>
        <dbReference type="ChEBI" id="CHEBI:24875"/>
    </ligand>
</feature>
<dbReference type="GO" id="GO:1900376">
    <property type="term" value="P:regulation of secondary metabolite biosynthetic process"/>
    <property type="evidence" value="ECO:0007669"/>
    <property type="project" value="TreeGrafter"/>
</dbReference>
<dbReference type="GO" id="GO:0045892">
    <property type="term" value="P:negative regulation of DNA-templated transcription"/>
    <property type="evidence" value="ECO:0007669"/>
    <property type="project" value="TreeGrafter"/>
</dbReference>
<evidence type="ECO:0000256" key="2">
    <source>
        <dbReference type="ARBA" id="ARBA00007957"/>
    </source>
</evidence>
<organism evidence="14 15">
    <name type="scientific">Microvirga brassicacearum</name>
    <dbReference type="NCBI Taxonomy" id="2580413"/>
    <lineage>
        <taxon>Bacteria</taxon>
        <taxon>Pseudomonadati</taxon>
        <taxon>Pseudomonadota</taxon>
        <taxon>Alphaproteobacteria</taxon>
        <taxon>Hyphomicrobiales</taxon>
        <taxon>Methylobacteriaceae</taxon>
        <taxon>Microvirga</taxon>
    </lineage>
</organism>
<evidence type="ECO:0000256" key="6">
    <source>
        <dbReference type="ARBA" id="ARBA00022491"/>
    </source>
</evidence>
<feature type="compositionally biased region" description="Basic and acidic residues" evidence="13">
    <location>
        <begin position="1"/>
        <end position="20"/>
    </location>
</feature>